<name>A0ABN2T245_9ACTN</name>
<dbReference type="InterPro" id="IPR046044">
    <property type="entry name" value="DUF6002"/>
</dbReference>
<gene>
    <name evidence="1" type="ORF">GCM10009838_72920</name>
</gene>
<comment type="caution">
    <text evidence="1">The sequence shown here is derived from an EMBL/GenBank/DDBJ whole genome shotgun (WGS) entry which is preliminary data.</text>
</comment>
<dbReference type="RefSeq" id="WP_344661742.1">
    <property type="nucleotide sequence ID" value="NZ_BAAAQM010000059.1"/>
</dbReference>
<reference evidence="1 2" key="1">
    <citation type="journal article" date="2019" name="Int. J. Syst. Evol. Microbiol.">
        <title>The Global Catalogue of Microorganisms (GCM) 10K type strain sequencing project: providing services to taxonomists for standard genome sequencing and annotation.</title>
        <authorList>
            <consortium name="The Broad Institute Genomics Platform"/>
            <consortium name="The Broad Institute Genome Sequencing Center for Infectious Disease"/>
            <person name="Wu L."/>
            <person name="Ma J."/>
        </authorList>
    </citation>
    <scope>NUCLEOTIDE SEQUENCE [LARGE SCALE GENOMIC DNA]</scope>
    <source>
        <strain evidence="1 2">JCM 16013</strain>
    </source>
</reference>
<dbReference type="EMBL" id="BAAAQM010000059">
    <property type="protein sequence ID" value="GAA1997101.1"/>
    <property type="molecule type" value="Genomic_DNA"/>
</dbReference>
<evidence type="ECO:0000313" key="1">
    <source>
        <dbReference type="EMBL" id="GAA1997101.1"/>
    </source>
</evidence>
<organism evidence="1 2">
    <name type="scientific">Catenulispora subtropica</name>
    <dbReference type="NCBI Taxonomy" id="450798"/>
    <lineage>
        <taxon>Bacteria</taxon>
        <taxon>Bacillati</taxon>
        <taxon>Actinomycetota</taxon>
        <taxon>Actinomycetes</taxon>
        <taxon>Catenulisporales</taxon>
        <taxon>Catenulisporaceae</taxon>
        <taxon>Catenulispora</taxon>
    </lineage>
</organism>
<proteinExistence type="predicted"/>
<dbReference type="Pfam" id="PF19465">
    <property type="entry name" value="DUF6002"/>
    <property type="match status" value="1"/>
</dbReference>
<accession>A0ABN2T245</accession>
<sequence>MTAEVTTSAAQSAHCGLPDYDRFLRLAMSGVARTRTPAADFEPLFELPAPGPELARFLSAASLRFAGMGEVRGTRLILLDLMSHPGTRTVKTLASHVIVARAVRHVRATGEPVMIVTPSSANKATALRDAVARAYALQLADPDQLRITTLVPDASRPKLWSSELTARPGLLRRNPMCVLDPSQPAHVKSVALDAVTACRDAVFAQTGFRLWHTLDLGNYRCADAVRAWAENVMAPPVPGRTRAHAHAVSSAFGLLGHAYGGTLLEDAPEPGQYFLVQHLATPDMVLSLHGAAIPEYRHDPVSGLYHQQDDPRFPATTFAVDEDLEPTFYTRSPATSPEMNEIINRQGGGGIVVSLHECLSRYPEVRGLLLNAGVELPADPRALREWSLVMAMTGVLNALDRGLIKADEVVVHASGSYTAADYTPIPDEALRPVADAAGLAEVITAAAGEPA</sequence>
<protein>
    <submittedName>
        <fullName evidence="1">Uncharacterized protein</fullName>
    </submittedName>
</protein>
<dbReference type="Proteomes" id="UP001499854">
    <property type="component" value="Unassembled WGS sequence"/>
</dbReference>
<evidence type="ECO:0000313" key="2">
    <source>
        <dbReference type="Proteomes" id="UP001499854"/>
    </source>
</evidence>
<keyword evidence="2" id="KW-1185">Reference proteome</keyword>